<evidence type="ECO:0000256" key="6">
    <source>
        <dbReference type="RuleBase" id="RU367028"/>
    </source>
</evidence>
<dbReference type="GO" id="GO:0045892">
    <property type="term" value="P:negative regulation of DNA-templated transcription"/>
    <property type="evidence" value="ECO:0007669"/>
    <property type="project" value="UniProtKB-UniRule"/>
</dbReference>
<feature type="domain" description="OVATE" evidence="7">
    <location>
        <begin position="212"/>
        <end position="275"/>
    </location>
</feature>
<dbReference type="PANTHER" id="PTHR33057">
    <property type="entry name" value="TRANSCRIPTION REPRESSOR OFP7-RELATED"/>
    <property type="match status" value="1"/>
</dbReference>
<name>A0ABD1V9W2_9LAMI</name>
<keyword evidence="9" id="KW-1185">Reference proteome</keyword>
<dbReference type="Pfam" id="PF04844">
    <property type="entry name" value="Ovate"/>
    <property type="match status" value="1"/>
</dbReference>
<organism evidence="8 9">
    <name type="scientific">Abeliophyllum distichum</name>
    <dbReference type="NCBI Taxonomy" id="126358"/>
    <lineage>
        <taxon>Eukaryota</taxon>
        <taxon>Viridiplantae</taxon>
        <taxon>Streptophyta</taxon>
        <taxon>Embryophyta</taxon>
        <taxon>Tracheophyta</taxon>
        <taxon>Spermatophyta</taxon>
        <taxon>Magnoliopsida</taxon>
        <taxon>eudicotyledons</taxon>
        <taxon>Gunneridae</taxon>
        <taxon>Pentapetalae</taxon>
        <taxon>asterids</taxon>
        <taxon>lamiids</taxon>
        <taxon>Lamiales</taxon>
        <taxon>Oleaceae</taxon>
        <taxon>Forsythieae</taxon>
        <taxon>Abeliophyllum</taxon>
    </lineage>
</organism>
<evidence type="ECO:0000313" key="9">
    <source>
        <dbReference type="Proteomes" id="UP001604336"/>
    </source>
</evidence>
<evidence type="ECO:0000256" key="5">
    <source>
        <dbReference type="ARBA" id="ARBA00023242"/>
    </source>
</evidence>
<evidence type="ECO:0000256" key="3">
    <source>
        <dbReference type="ARBA" id="ARBA00023015"/>
    </source>
</evidence>
<comment type="subcellular location">
    <subcellularLocation>
        <location evidence="1 6">Nucleus</location>
    </subcellularLocation>
</comment>
<dbReference type="InterPro" id="IPR006458">
    <property type="entry name" value="Ovate_C"/>
</dbReference>
<keyword evidence="5 6" id="KW-0539">Nucleus</keyword>
<proteinExistence type="predicted"/>
<accession>A0ABD1V9W2</accession>
<dbReference type="PROSITE" id="PS51754">
    <property type="entry name" value="OVATE"/>
    <property type="match status" value="1"/>
</dbReference>
<dbReference type="NCBIfam" id="TIGR01568">
    <property type="entry name" value="A_thal_3678"/>
    <property type="match status" value="1"/>
</dbReference>
<dbReference type="PANTHER" id="PTHR33057:SF117">
    <property type="entry name" value="TRANSCRIPTION REPRESSOR OFP14"/>
    <property type="match status" value="1"/>
</dbReference>
<comment type="function">
    <text evidence="6">Transcriptional repressor that regulates multiple aspects of plant growth and development.</text>
</comment>
<dbReference type="AlphaFoldDB" id="A0ABD1V9W2"/>
<dbReference type="InterPro" id="IPR038933">
    <property type="entry name" value="Ovate"/>
</dbReference>
<dbReference type="Proteomes" id="UP001604336">
    <property type="component" value="Unassembled WGS sequence"/>
</dbReference>
<evidence type="ECO:0000259" key="7">
    <source>
        <dbReference type="PROSITE" id="PS51754"/>
    </source>
</evidence>
<dbReference type="GO" id="GO:0005634">
    <property type="term" value="C:nucleus"/>
    <property type="evidence" value="ECO:0007669"/>
    <property type="project" value="UniProtKB-SubCell"/>
</dbReference>
<evidence type="ECO:0000256" key="1">
    <source>
        <dbReference type="ARBA" id="ARBA00004123"/>
    </source>
</evidence>
<evidence type="ECO:0000256" key="4">
    <source>
        <dbReference type="ARBA" id="ARBA00023163"/>
    </source>
</evidence>
<dbReference type="EMBL" id="JBFOLK010000002">
    <property type="protein sequence ID" value="KAL2534129.1"/>
    <property type="molecule type" value="Genomic_DNA"/>
</dbReference>
<keyword evidence="3 6" id="KW-0805">Transcription regulation</keyword>
<keyword evidence="2 6" id="KW-0678">Repressor</keyword>
<gene>
    <name evidence="8" type="ORF">Adt_07480</name>
</gene>
<reference evidence="9" key="1">
    <citation type="submission" date="2024-07" db="EMBL/GenBank/DDBJ databases">
        <title>Two chromosome-level genome assemblies of Korean endemic species Abeliophyllum distichum and Forsythia ovata (Oleaceae).</title>
        <authorList>
            <person name="Jang H."/>
        </authorList>
    </citation>
    <scope>NUCLEOTIDE SEQUENCE [LARGE SCALE GENOMIC DNA]</scope>
</reference>
<comment type="caution">
    <text evidence="8">The sequence shown here is derived from an EMBL/GenBank/DDBJ whole genome shotgun (WGS) entry which is preliminary data.</text>
</comment>
<protein>
    <recommendedName>
        <fullName evidence="6">Transcription repressor</fullName>
    </recommendedName>
    <alternativeName>
        <fullName evidence="6">Ovate family protein</fullName>
    </alternativeName>
</protein>
<evidence type="ECO:0000256" key="2">
    <source>
        <dbReference type="ARBA" id="ARBA00022491"/>
    </source>
</evidence>
<evidence type="ECO:0000313" key="8">
    <source>
        <dbReference type="EMBL" id="KAL2534129.1"/>
    </source>
</evidence>
<keyword evidence="4 6" id="KW-0804">Transcription</keyword>
<sequence>MPKKKFQKYFSKIKIPNTQIHLPSKALSSSTGWILRSCKHTKTPSFAFDGKENEPKLSDVDRFLYENFGSLYKKEYEENTSKKGHDGSIHAEKPGGVFLDSPRILDPPPENLCSSNRFFVTPASSSSLMEEISHDTSEDTAKLSDVDRFWYENFRSSYEKKYEENMSKKGFEDNNKEKPGGVFSESPRFLEKTSEDANENQANIGPNDFITVLTYSPNPYDDFRQSMHEMIQARLENNGKIDWKFMEELLFCYLNLNEKKSYRYILSAFVDLILVLRENSI</sequence>